<reference evidence="2 3" key="1">
    <citation type="submission" date="2024-03" db="EMBL/GenBank/DDBJ databases">
        <title>A high-quality draft genome sequence of Diaporthe vaccinii, a causative agent of upright dieback and viscid rot disease in cranberry plants.</title>
        <authorList>
            <person name="Sarrasin M."/>
            <person name="Lang B.F."/>
            <person name="Burger G."/>
        </authorList>
    </citation>
    <scope>NUCLEOTIDE SEQUENCE [LARGE SCALE GENOMIC DNA]</scope>
    <source>
        <strain evidence="2 3">IS7</strain>
    </source>
</reference>
<proteinExistence type="predicted"/>
<name>A0ABR4EN08_9PEZI</name>
<evidence type="ECO:0000256" key="1">
    <source>
        <dbReference type="SAM" id="MobiDB-lite"/>
    </source>
</evidence>
<dbReference type="Proteomes" id="UP001600888">
    <property type="component" value="Unassembled WGS sequence"/>
</dbReference>
<keyword evidence="3" id="KW-1185">Reference proteome</keyword>
<accession>A0ABR4EN08</accession>
<feature type="region of interest" description="Disordered" evidence="1">
    <location>
        <begin position="129"/>
        <end position="155"/>
    </location>
</feature>
<evidence type="ECO:0000313" key="3">
    <source>
        <dbReference type="Proteomes" id="UP001600888"/>
    </source>
</evidence>
<gene>
    <name evidence="2" type="ORF">FJTKL_09595</name>
</gene>
<feature type="compositionally biased region" description="Basic and acidic residues" evidence="1">
    <location>
        <begin position="136"/>
        <end position="145"/>
    </location>
</feature>
<comment type="caution">
    <text evidence="2">The sequence shown here is derived from an EMBL/GenBank/DDBJ whole genome shotgun (WGS) entry which is preliminary data.</text>
</comment>
<dbReference type="EMBL" id="JBAWTH010000040">
    <property type="protein sequence ID" value="KAL2283812.1"/>
    <property type="molecule type" value="Genomic_DNA"/>
</dbReference>
<sequence length="358" mass="40244">MYPLTIQGHFDGGNSAPAGSAEPVIAPGDYRVIFTDAGVYLGVVRYRPGMPNSYSVMLRTTPRNALRASWLAPVDLNHQPIAAQDEEGRWNYPGVPIWVSQRPENFLPPLNMALASVLLARWDWLAHRGSRPPPKPRQDMPDPPRELPQPQLDNGTLYMPGMDASEPEVDDRGFYQLEWNPPSNNTTEPPAEDLALMNCRNALVVVNRTYQVSCESLRNPDTGYLDYHIAVTGTGGEGYHANGWCKGIINNIYRYCGWWFNLKGDVACSTSNATLATFFMDSSIRGDFINHVSGTEMYFTLRKPWYEPDNMHECIAKGIQRGSCASEGIMPTYPVVCRRKDWTDIELSEWDWSNFGDA</sequence>
<organism evidence="2 3">
    <name type="scientific">Diaporthe vaccinii</name>
    <dbReference type="NCBI Taxonomy" id="105482"/>
    <lineage>
        <taxon>Eukaryota</taxon>
        <taxon>Fungi</taxon>
        <taxon>Dikarya</taxon>
        <taxon>Ascomycota</taxon>
        <taxon>Pezizomycotina</taxon>
        <taxon>Sordariomycetes</taxon>
        <taxon>Sordariomycetidae</taxon>
        <taxon>Diaporthales</taxon>
        <taxon>Diaporthaceae</taxon>
        <taxon>Diaporthe</taxon>
        <taxon>Diaporthe eres species complex</taxon>
    </lineage>
</organism>
<protein>
    <submittedName>
        <fullName evidence="2">Uncharacterized protein</fullName>
    </submittedName>
</protein>
<evidence type="ECO:0000313" key="2">
    <source>
        <dbReference type="EMBL" id="KAL2283812.1"/>
    </source>
</evidence>